<dbReference type="VEuPathDB" id="TrichDB:TRFO_27934"/>
<organism evidence="1 2">
    <name type="scientific">Tritrichomonas foetus</name>
    <dbReference type="NCBI Taxonomy" id="1144522"/>
    <lineage>
        <taxon>Eukaryota</taxon>
        <taxon>Metamonada</taxon>
        <taxon>Parabasalia</taxon>
        <taxon>Tritrichomonadida</taxon>
        <taxon>Tritrichomonadidae</taxon>
        <taxon>Tritrichomonas</taxon>
    </lineage>
</organism>
<dbReference type="AlphaFoldDB" id="A0A1J4K191"/>
<evidence type="ECO:0000313" key="1">
    <source>
        <dbReference type="EMBL" id="OHT04552.1"/>
    </source>
</evidence>
<reference evidence="1" key="1">
    <citation type="submission" date="2016-10" db="EMBL/GenBank/DDBJ databases">
        <authorList>
            <person name="Benchimol M."/>
            <person name="Almeida L.G."/>
            <person name="Vasconcelos A.T."/>
            <person name="Perreira-Neves A."/>
            <person name="Rosa I.A."/>
            <person name="Tasca T."/>
            <person name="Bogo M.R."/>
            <person name="de Souza W."/>
        </authorList>
    </citation>
    <scope>NUCLEOTIDE SEQUENCE [LARGE SCALE GENOMIC DNA]</scope>
    <source>
        <strain evidence="1">K</strain>
    </source>
</reference>
<dbReference type="SUPFAM" id="SSF52540">
    <property type="entry name" value="P-loop containing nucleoside triphosphate hydrolases"/>
    <property type="match status" value="1"/>
</dbReference>
<gene>
    <name evidence="1" type="ORF">TRFO_27934</name>
</gene>
<dbReference type="InterPro" id="IPR027417">
    <property type="entry name" value="P-loop_NTPase"/>
</dbReference>
<keyword evidence="2" id="KW-1185">Reference proteome</keyword>
<protein>
    <recommendedName>
        <fullName evidence="3">ATPase AAA-type core domain-containing protein</fullName>
    </recommendedName>
</protein>
<dbReference type="GeneID" id="94840564"/>
<name>A0A1J4K191_9EUKA</name>
<dbReference type="EMBL" id="MLAK01000789">
    <property type="protein sequence ID" value="OHT04552.1"/>
    <property type="molecule type" value="Genomic_DNA"/>
</dbReference>
<comment type="caution">
    <text evidence="1">The sequence shown here is derived from an EMBL/GenBank/DDBJ whole genome shotgun (WGS) entry which is preliminary data.</text>
</comment>
<evidence type="ECO:0008006" key="3">
    <source>
        <dbReference type="Google" id="ProtNLM"/>
    </source>
</evidence>
<dbReference type="Gene3D" id="3.40.50.300">
    <property type="entry name" value="P-loop containing nucleotide triphosphate hydrolases"/>
    <property type="match status" value="1"/>
</dbReference>
<dbReference type="RefSeq" id="XP_068357688.1">
    <property type="nucleotide sequence ID" value="XM_068505860.1"/>
</dbReference>
<evidence type="ECO:0000313" key="2">
    <source>
        <dbReference type="Proteomes" id="UP000179807"/>
    </source>
</evidence>
<sequence>MKKKNKTPIDCMKKLHQKGIWRPLACRESEILSINEFIDKSFSSKLPLIYNVYGDQSTGKTASVELCLLMTPFSNQISFYDCSQISPGLTNLANPEGSRSLVILDNFDYFPESKKLDFIVNSLTSNVSLLIISRTMMIFKNIPQGISILITKYSQYTPYQIVTILKEKLSSSANAISDGVFNLIAKKTHTENRNIIDAFNLLEQILMDAIQQNLSFIEIS</sequence>
<dbReference type="Proteomes" id="UP000179807">
    <property type="component" value="Unassembled WGS sequence"/>
</dbReference>
<accession>A0A1J4K191</accession>
<proteinExistence type="predicted"/>
<dbReference type="Gene3D" id="1.10.8.60">
    <property type="match status" value="1"/>
</dbReference>